<accession>A0ABQ6CK10</accession>
<dbReference type="RefSeq" id="WP_284313782.1">
    <property type="nucleotide sequence ID" value="NZ_BSPC01000032.1"/>
</dbReference>
<protein>
    <recommendedName>
        <fullName evidence="3">Trypsin-like peptidase domain-containing protein</fullName>
    </recommendedName>
</protein>
<name>A0ABQ6CK10_9HYPH</name>
<gene>
    <name evidence="1" type="ORF">GCM10007874_37190</name>
</gene>
<evidence type="ECO:0000313" key="2">
    <source>
        <dbReference type="Proteomes" id="UP001156882"/>
    </source>
</evidence>
<organism evidence="1 2">
    <name type="scientific">Labrys miyagiensis</name>
    <dbReference type="NCBI Taxonomy" id="346912"/>
    <lineage>
        <taxon>Bacteria</taxon>
        <taxon>Pseudomonadati</taxon>
        <taxon>Pseudomonadota</taxon>
        <taxon>Alphaproteobacteria</taxon>
        <taxon>Hyphomicrobiales</taxon>
        <taxon>Xanthobacteraceae</taxon>
        <taxon>Labrys</taxon>
    </lineage>
</organism>
<dbReference type="Proteomes" id="UP001156882">
    <property type="component" value="Unassembled WGS sequence"/>
</dbReference>
<reference evidence="2" key="1">
    <citation type="journal article" date="2019" name="Int. J. Syst. Evol. Microbiol.">
        <title>The Global Catalogue of Microorganisms (GCM) 10K type strain sequencing project: providing services to taxonomists for standard genome sequencing and annotation.</title>
        <authorList>
            <consortium name="The Broad Institute Genomics Platform"/>
            <consortium name="The Broad Institute Genome Sequencing Center for Infectious Disease"/>
            <person name="Wu L."/>
            <person name="Ma J."/>
        </authorList>
    </citation>
    <scope>NUCLEOTIDE SEQUENCE [LARGE SCALE GENOMIC DNA]</scope>
    <source>
        <strain evidence="2">NBRC 101365</strain>
    </source>
</reference>
<dbReference type="SUPFAM" id="SSF50494">
    <property type="entry name" value="Trypsin-like serine proteases"/>
    <property type="match status" value="1"/>
</dbReference>
<comment type="caution">
    <text evidence="1">The sequence shown here is derived from an EMBL/GenBank/DDBJ whole genome shotgun (WGS) entry which is preliminary data.</text>
</comment>
<keyword evidence="2" id="KW-1185">Reference proteome</keyword>
<evidence type="ECO:0008006" key="3">
    <source>
        <dbReference type="Google" id="ProtNLM"/>
    </source>
</evidence>
<dbReference type="InterPro" id="IPR009003">
    <property type="entry name" value="Peptidase_S1_PA"/>
</dbReference>
<evidence type="ECO:0000313" key="1">
    <source>
        <dbReference type="EMBL" id="GLS20702.1"/>
    </source>
</evidence>
<sequence>MTSLLDAISDQLSHFAIGLVERVEGAGSKVLGSGVLVSIEGRRGILTCGHVAEQYEARCDIGLVRLIAGTQKRQIIDITDAHHIIVHSSDNWTEGDLDLAFTFLNPEVADSIATQSVFLNAEKNRTKIEGGEPTVYSCVDVMFGLVAEYSEAPAIEGGKFVSPMRAVLYSGKMHSDKNALLRFQTTNDDPNELPKDFGGLSGSGLWRIHFMDHGDGKFEIIHKQLWGIASWQIDKQNNKGAVAGQAWDRIDQALIPCVRDKLQL</sequence>
<proteinExistence type="predicted"/>
<dbReference type="EMBL" id="BSPC01000032">
    <property type="protein sequence ID" value="GLS20702.1"/>
    <property type="molecule type" value="Genomic_DNA"/>
</dbReference>